<reference evidence="4 5" key="1">
    <citation type="submission" date="2020-11" db="EMBL/GenBank/DDBJ databases">
        <title>Arthrobacter antarcticus sp. nov., isolated from Antarctic Soil.</title>
        <authorList>
            <person name="Li J."/>
        </authorList>
    </citation>
    <scope>NUCLEOTIDE SEQUENCE [LARGE SCALE GENOMIC DNA]</scope>
    <source>
        <strain evidence="4 5">Z1-20</strain>
    </source>
</reference>
<feature type="active site" evidence="1">
    <location>
        <position position="253"/>
    </location>
</feature>
<dbReference type="Gene3D" id="3.40.50.1110">
    <property type="entry name" value="SGNH hydrolase"/>
    <property type="match status" value="1"/>
</dbReference>
<evidence type="ECO:0000259" key="3">
    <source>
        <dbReference type="Pfam" id="PF13472"/>
    </source>
</evidence>
<proteinExistence type="predicted"/>
<sequence>MRAYPLRKFAARTGAAVLVSLGLVAGIAGVPATAQSALPVTYTVLGDSYSAGSGGGAETGLCLQSPNGYGTDYAAATGRVMANLACYGATTDSVQALQVPRIPATAKLVTLTVGGNDIGSGAVSAACLAAPQSPTCTAALTASLQKLTQLPTKIKSLVKAIKDKVPAAKIVFLGYPSLFEPNNMAAAGFPADQVAAARQMNGAAVLLNGVIAFSALTNGARYVPVMWTFAGHGIPSADQWIVGPGAGNPFVFHPNAAGYLHGYAAALKIFL</sequence>
<feature type="domain" description="SGNH hydrolase-type esterase" evidence="3">
    <location>
        <begin position="44"/>
        <end position="259"/>
    </location>
</feature>
<dbReference type="InterPro" id="IPR013830">
    <property type="entry name" value="SGNH_hydro"/>
</dbReference>
<feature type="active site" description="Nucleophile" evidence="1">
    <location>
        <position position="48"/>
    </location>
</feature>
<evidence type="ECO:0000256" key="2">
    <source>
        <dbReference type="PIRSR" id="PIRSR637460-2"/>
    </source>
</evidence>
<dbReference type="RefSeq" id="WP_196397986.1">
    <property type="nucleotide sequence ID" value="NZ_JADNYM010000024.1"/>
</dbReference>
<keyword evidence="5" id="KW-1185">Reference proteome</keyword>
<accession>A0A931G6H9</accession>
<dbReference type="Proteomes" id="UP000655366">
    <property type="component" value="Unassembled WGS sequence"/>
</dbReference>
<feature type="disulfide bond" evidence="2">
    <location>
        <begin position="127"/>
        <end position="136"/>
    </location>
</feature>
<dbReference type="Pfam" id="PF13472">
    <property type="entry name" value="Lipase_GDSL_2"/>
    <property type="match status" value="1"/>
</dbReference>
<dbReference type="InterPro" id="IPR037460">
    <property type="entry name" value="SEST-like"/>
</dbReference>
<evidence type="ECO:0000256" key="1">
    <source>
        <dbReference type="PIRSR" id="PIRSR637460-1"/>
    </source>
</evidence>
<organism evidence="4 5">
    <name type="scientific">Arthrobacter terrae</name>
    <dbReference type="NCBI Taxonomy" id="2935737"/>
    <lineage>
        <taxon>Bacteria</taxon>
        <taxon>Bacillati</taxon>
        <taxon>Actinomycetota</taxon>
        <taxon>Actinomycetes</taxon>
        <taxon>Micrococcales</taxon>
        <taxon>Micrococcaceae</taxon>
        <taxon>Arthrobacter</taxon>
    </lineage>
</organism>
<dbReference type="GO" id="GO:0016788">
    <property type="term" value="F:hydrolase activity, acting on ester bonds"/>
    <property type="evidence" value="ECO:0007669"/>
    <property type="project" value="InterPro"/>
</dbReference>
<dbReference type="SUPFAM" id="SSF52266">
    <property type="entry name" value="SGNH hydrolase"/>
    <property type="match status" value="1"/>
</dbReference>
<dbReference type="EMBL" id="JADNYM010000024">
    <property type="protein sequence ID" value="MBG0741058.1"/>
    <property type="molecule type" value="Genomic_DNA"/>
</dbReference>
<keyword evidence="2" id="KW-1015">Disulfide bond</keyword>
<dbReference type="InterPro" id="IPR036514">
    <property type="entry name" value="SGNH_hydro_sf"/>
</dbReference>
<gene>
    <name evidence="4" type="ORF">IV500_16925</name>
</gene>
<dbReference type="CDD" id="cd01823">
    <property type="entry name" value="SEST_like"/>
    <property type="match status" value="1"/>
</dbReference>
<name>A0A931G6H9_9MICC</name>
<keyword evidence="4" id="KW-0378">Hydrolase</keyword>
<comment type="caution">
    <text evidence="4">The sequence shown here is derived from an EMBL/GenBank/DDBJ whole genome shotgun (WGS) entry which is preliminary data.</text>
</comment>
<dbReference type="GO" id="GO:0006629">
    <property type="term" value="P:lipid metabolic process"/>
    <property type="evidence" value="ECO:0007669"/>
    <property type="project" value="TreeGrafter"/>
</dbReference>
<dbReference type="PANTHER" id="PTHR37981:SF1">
    <property type="entry name" value="SGNH HYDROLASE-TYPE ESTERASE DOMAIN-CONTAINING PROTEIN"/>
    <property type="match status" value="1"/>
</dbReference>
<feature type="disulfide bond" evidence="2">
    <location>
        <begin position="62"/>
        <end position="86"/>
    </location>
</feature>
<protein>
    <submittedName>
        <fullName evidence="4">SGNH/GDSL hydrolase family protein</fullName>
    </submittedName>
</protein>
<dbReference type="AlphaFoldDB" id="A0A931G6H9"/>
<dbReference type="PANTHER" id="PTHR37981">
    <property type="entry name" value="LIPASE 2"/>
    <property type="match status" value="1"/>
</dbReference>
<evidence type="ECO:0000313" key="4">
    <source>
        <dbReference type="EMBL" id="MBG0741058.1"/>
    </source>
</evidence>
<evidence type="ECO:0000313" key="5">
    <source>
        <dbReference type="Proteomes" id="UP000655366"/>
    </source>
</evidence>